<dbReference type="PANTHER" id="PTHR23089">
    <property type="entry name" value="HISTIDINE TRIAD HIT PROTEIN"/>
    <property type="match status" value="1"/>
</dbReference>
<gene>
    <name evidence="2" type="ORF">METZ01_LOCUS8080</name>
</gene>
<proteinExistence type="predicted"/>
<dbReference type="EMBL" id="UINC01000434">
    <property type="protein sequence ID" value="SUZ55226.1"/>
    <property type="molecule type" value="Genomic_DNA"/>
</dbReference>
<dbReference type="Gene3D" id="3.30.428.10">
    <property type="entry name" value="HIT-like"/>
    <property type="match status" value="1"/>
</dbReference>
<dbReference type="SUPFAM" id="SSF54197">
    <property type="entry name" value="HIT-like"/>
    <property type="match status" value="1"/>
</dbReference>
<dbReference type="AlphaFoldDB" id="A0A381NKU1"/>
<sequence length="115" mass="12589">MNNDCLFCKISAGSIPSDKIYESETLFAINDINPQAPTHILIIPRAHHSSLLDIEQADHEIMGSVISVANNLAKERGLDKSGYRLVVNCGEGAGQSVFHIHYHMLGGRPLKWPPG</sequence>
<dbReference type="Pfam" id="PF01230">
    <property type="entry name" value="HIT"/>
    <property type="match status" value="1"/>
</dbReference>
<name>A0A381NKU1_9ZZZZ</name>
<protein>
    <recommendedName>
        <fullName evidence="1">HIT domain-containing protein</fullName>
    </recommendedName>
</protein>
<organism evidence="2">
    <name type="scientific">marine metagenome</name>
    <dbReference type="NCBI Taxonomy" id="408172"/>
    <lineage>
        <taxon>unclassified sequences</taxon>
        <taxon>metagenomes</taxon>
        <taxon>ecological metagenomes</taxon>
    </lineage>
</organism>
<evidence type="ECO:0000313" key="2">
    <source>
        <dbReference type="EMBL" id="SUZ55226.1"/>
    </source>
</evidence>
<dbReference type="CDD" id="cd01276">
    <property type="entry name" value="PKCI_related"/>
    <property type="match status" value="1"/>
</dbReference>
<accession>A0A381NKU1</accession>
<feature type="domain" description="HIT" evidence="1">
    <location>
        <begin position="6"/>
        <end position="115"/>
    </location>
</feature>
<dbReference type="PROSITE" id="PS51084">
    <property type="entry name" value="HIT_2"/>
    <property type="match status" value="1"/>
</dbReference>
<evidence type="ECO:0000259" key="1">
    <source>
        <dbReference type="PROSITE" id="PS51084"/>
    </source>
</evidence>
<dbReference type="InterPro" id="IPR001310">
    <property type="entry name" value="Histidine_triad_HIT"/>
</dbReference>
<dbReference type="GO" id="GO:0003824">
    <property type="term" value="F:catalytic activity"/>
    <property type="evidence" value="ECO:0007669"/>
    <property type="project" value="InterPro"/>
</dbReference>
<dbReference type="PRINTS" id="PR00332">
    <property type="entry name" value="HISTRIAD"/>
</dbReference>
<dbReference type="InterPro" id="IPR011146">
    <property type="entry name" value="HIT-like"/>
</dbReference>
<reference evidence="2" key="1">
    <citation type="submission" date="2018-05" db="EMBL/GenBank/DDBJ databases">
        <authorList>
            <person name="Lanie J.A."/>
            <person name="Ng W.-L."/>
            <person name="Kazmierczak K.M."/>
            <person name="Andrzejewski T.M."/>
            <person name="Davidsen T.M."/>
            <person name="Wayne K.J."/>
            <person name="Tettelin H."/>
            <person name="Glass J.I."/>
            <person name="Rusch D."/>
            <person name="Podicherti R."/>
            <person name="Tsui H.-C.T."/>
            <person name="Winkler M.E."/>
        </authorList>
    </citation>
    <scope>NUCLEOTIDE SEQUENCE</scope>
</reference>
<dbReference type="InterPro" id="IPR036265">
    <property type="entry name" value="HIT-like_sf"/>
</dbReference>